<organism evidence="1 3">
    <name type="scientific">Salmonirosea aquatica</name>
    <dbReference type="NCBI Taxonomy" id="2654236"/>
    <lineage>
        <taxon>Bacteria</taxon>
        <taxon>Pseudomonadati</taxon>
        <taxon>Bacteroidota</taxon>
        <taxon>Cytophagia</taxon>
        <taxon>Cytophagales</taxon>
        <taxon>Spirosomataceae</taxon>
        <taxon>Salmonirosea</taxon>
    </lineage>
</organism>
<dbReference type="Proteomes" id="UP000479293">
    <property type="component" value="Unassembled WGS sequence"/>
</dbReference>
<proteinExistence type="predicted"/>
<evidence type="ECO:0000313" key="2">
    <source>
        <dbReference type="EMBL" id="MPR37147.1"/>
    </source>
</evidence>
<evidence type="ECO:0000313" key="3">
    <source>
        <dbReference type="Proteomes" id="UP000479293"/>
    </source>
</evidence>
<dbReference type="EMBL" id="WHLY01000002">
    <property type="protein sequence ID" value="MPR37107.1"/>
    <property type="molecule type" value="Genomic_DNA"/>
</dbReference>
<dbReference type="AlphaFoldDB" id="A0A7C9FFY0"/>
<reference evidence="1 3" key="1">
    <citation type="submission" date="2019-10" db="EMBL/GenBank/DDBJ databases">
        <title>Draft Genome Sequence of Cytophagaceae sp. SJW1-29.</title>
        <authorList>
            <person name="Choi A."/>
        </authorList>
    </citation>
    <scope>NUCLEOTIDE SEQUENCE [LARGE SCALE GENOMIC DNA]</scope>
    <source>
        <strain evidence="1 3">SJW1-29</strain>
    </source>
</reference>
<comment type="caution">
    <text evidence="1">The sequence shown here is derived from an EMBL/GenBank/DDBJ whole genome shotgun (WGS) entry which is preliminary data.</text>
</comment>
<dbReference type="EMBL" id="WHLY01000002">
    <property type="protein sequence ID" value="MPR37147.1"/>
    <property type="molecule type" value="Genomic_DNA"/>
</dbReference>
<keyword evidence="3" id="KW-1185">Reference proteome</keyword>
<evidence type="ECO:0000313" key="1">
    <source>
        <dbReference type="EMBL" id="MPR37107.1"/>
    </source>
</evidence>
<sequence>MVTFEVVGTGTNQIRITQKGKINLAPWQDVSGVYTTYQTGNTVRTDGLSAIIGGGVLDIRVGYTAVIAKK</sequence>
<accession>A0A7C9FFY0</accession>
<gene>
    <name evidence="1" type="ORF">GBK04_28180</name>
    <name evidence="2" type="ORF">GBK04_28385</name>
</gene>
<protein>
    <submittedName>
        <fullName evidence="1">Uncharacterized protein</fullName>
    </submittedName>
</protein>
<name>A0A7C9FFY0_9BACT</name>